<dbReference type="InterPro" id="IPR004154">
    <property type="entry name" value="Anticodon-bd"/>
</dbReference>
<dbReference type="InterPro" id="IPR018163">
    <property type="entry name" value="Thr/Ala-tRNA-synth_IIc_edit"/>
</dbReference>
<dbReference type="Gene3D" id="3.30.930.10">
    <property type="entry name" value="Bira Bifunctional Protein, Domain 2"/>
    <property type="match status" value="1"/>
</dbReference>
<comment type="subunit">
    <text evidence="13">Homodimer.</text>
</comment>
<dbReference type="STRING" id="1150626.PHAMO_200038"/>
<dbReference type="GO" id="GO:0046872">
    <property type="term" value="F:metal ion binding"/>
    <property type="evidence" value="ECO:0007669"/>
    <property type="project" value="UniProtKB-KW"/>
</dbReference>
<dbReference type="Gene3D" id="3.30.54.20">
    <property type="match status" value="1"/>
</dbReference>
<dbReference type="PANTHER" id="PTHR11451:SF44">
    <property type="entry name" value="THREONINE--TRNA LIGASE, CHLOROPLASTIC_MITOCHONDRIAL 2"/>
    <property type="match status" value="1"/>
</dbReference>
<accession>H8FQ15</accession>
<dbReference type="InterPro" id="IPR012676">
    <property type="entry name" value="TGS-like"/>
</dbReference>
<dbReference type="Gene3D" id="3.40.50.800">
    <property type="entry name" value="Anticodon-binding domain"/>
    <property type="match status" value="1"/>
</dbReference>
<evidence type="ECO:0000313" key="17">
    <source>
        <dbReference type="Proteomes" id="UP000004169"/>
    </source>
</evidence>
<dbReference type="CDD" id="cd00860">
    <property type="entry name" value="ThrRS_anticodon"/>
    <property type="match status" value="1"/>
</dbReference>
<reference evidence="16 17" key="1">
    <citation type="journal article" date="2012" name="J. Bacteriol.">
        <title>Draft Genome Sequence of the Purple Photosynthetic Bacterium Phaeospirillum molischianum DSM120, a Particularly Versatile Bacterium.</title>
        <authorList>
            <person name="Duquesne K."/>
            <person name="Prima V."/>
            <person name="Ji B."/>
            <person name="Rouy Z."/>
            <person name="Medigue C."/>
            <person name="Talla E."/>
            <person name="Sturgis J.N."/>
        </authorList>
    </citation>
    <scope>NUCLEOTIDE SEQUENCE [LARGE SCALE GENOMIC DNA]</scope>
    <source>
        <strain evidence="17">DSM120</strain>
    </source>
</reference>
<evidence type="ECO:0000256" key="8">
    <source>
        <dbReference type="ARBA" id="ARBA00022840"/>
    </source>
</evidence>
<dbReference type="InterPro" id="IPR006195">
    <property type="entry name" value="aa-tRNA-synth_II"/>
</dbReference>
<organism evidence="16 17">
    <name type="scientific">Magnetospirillum molischianum DSM 120</name>
    <dbReference type="NCBI Taxonomy" id="1150626"/>
    <lineage>
        <taxon>Bacteria</taxon>
        <taxon>Pseudomonadati</taxon>
        <taxon>Pseudomonadota</taxon>
        <taxon>Alphaproteobacteria</taxon>
        <taxon>Rhodospirillales</taxon>
        <taxon>Rhodospirillaceae</taxon>
        <taxon>Magnetospirillum</taxon>
    </lineage>
</organism>
<dbReference type="GO" id="GO:0006435">
    <property type="term" value="P:threonyl-tRNA aminoacylation"/>
    <property type="evidence" value="ECO:0007669"/>
    <property type="project" value="UniProtKB-UniRule"/>
</dbReference>
<dbReference type="GO" id="GO:0005524">
    <property type="term" value="F:ATP binding"/>
    <property type="evidence" value="ECO:0007669"/>
    <property type="project" value="UniProtKB-UniRule"/>
</dbReference>
<dbReference type="InterPro" id="IPR004095">
    <property type="entry name" value="TGS"/>
</dbReference>
<evidence type="ECO:0000256" key="7">
    <source>
        <dbReference type="ARBA" id="ARBA00022833"/>
    </source>
</evidence>
<feature type="binding site" evidence="13">
    <location>
        <position position="336"/>
    </location>
    <ligand>
        <name>Zn(2+)</name>
        <dbReference type="ChEBI" id="CHEBI:29105"/>
        <note>catalytic</note>
    </ligand>
</feature>
<dbReference type="InterPro" id="IPR002314">
    <property type="entry name" value="aa-tRNA-synt_IIb"/>
</dbReference>
<dbReference type="InterPro" id="IPR002320">
    <property type="entry name" value="Thr-tRNA-ligase_IIa"/>
</dbReference>
<keyword evidence="4 13" id="KW-0436">Ligase</keyword>
<dbReference type="CDD" id="cd00771">
    <property type="entry name" value="ThrRS_core"/>
    <property type="match status" value="1"/>
</dbReference>
<protein>
    <recommendedName>
        <fullName evidence="13">Threonine--tRNA ligase</fullName>
        <ecNumber evidence="13">6.1.1.3</ecNumber>
    </recommendedName>
    <alternativeName>
        <fullName evidence="13">Threonyl-tRNA synthetase</fullName>
        <shortName evidence="13">ThrRS</shortName>
    </alternativeName>
</protein>
<comment type="similarity">
    <text evidence="1 13">Belongs to the class-II aminoacyl-tRNA synthetase family.</text>
</comment>
<dbReference type="Pfam" id="PF07973">
    <property type="entry name" value="tRNA_SAD"/>
    <property type="match status" value="1"/>
</dbReference>
<dbReference type="Pfam" id="PF02824">
    <property type="entry name" value="TGS"/>
    <property type="match status" value="1"/>
</dbReference>
<name>H8FQ15_MAGML</name>
<comment type="catalytic activity">
    <reaction evidence="12 13">
        <text>tRNA(Thr) + L-threonine + ATP = L-threonyl-tRNA(Thr) + AMP + diphosphate + H(+)</text>
        <dbReference type="Rhea" id="RHEA:24624"/>
        <dbReference type="Rhea" id="RHEA-COMP:9670"/>
        <dbReference type="Rhea" id="RHEA-COMP:9704"/>
        <dbReference type="ChEBI" id="CHEBI:15378"/>
        <dbReference type="ChEBI" id="CHEBI:30616"/>
        <dbReference type="ChEBI" id="CHEBI:33019"/>
        <dbReference type="ChEBI" id="CHEBI:57926"/>
        <dbReference type="ChEBI" id="CHEBI:78442"/>
        <dbReference type="ChEBI" id="CHEBI:78534"/>
        <dbReference type="ChEBI" id="CHEBI:456215"/>
        <dbReference type="EC" id="6.1.1.3"/>
    </reaction>
</comment>
<dbReference type="EC" id="6.1.1.3" evidence="13"/>
<dbReference type="HAMAP" id="MF_00184">
    <property type="entry name" value="Thr_tRNA_synth"/>
    <property type="match status" value="1"/>
</dbReference>
<gene>
    <name evidence="13 16" type="primary">thrS</name>
    <name evidence="16" type="ORF">PHAMO_200038</name>
</gene>
<keyword evidence="9 13" id="KW-0694">RNA-binding</keyword>
<dbReference type="Pfam" id="PF00587">
    <property type="entry name" value="tRNA-synt_2b"/>
    <property type="match status" value="1"/>
</dbReference>
<dbReference type="PROSITE" id="PS51880">
    <property type="entry name" value="TGS"/>
    <property type="match status" value="1"/>
</dbReference>
<dbReference type="PRINTS" id="PR01047">
    <property type="entry name" value="TRNASYNTHTHR"/>
</dbReference>
<comment type="subcellular location">
    <subcellularLocation>
        <location evidence="13">Cytoplasm</location>
    </subcellularLocation>
</comment>
<evidence type="ECO:0000313" key="16">
    <source>
        <dbReference type="EMBL" id="CCG40453.1"/>
    </source>
</evidence>
<dbReference type="GO" id="GO:0004829">
    <property type="term" value="F:threonine-tRNA ligase activity"/>
    <property type="evidence" value="ECO:0007669"/>
    <property type="project" value="UniProtKB-UniRule"/>
</dbReference>
<keyword evidence="10 13" id="KW-0648">Protein biosynthesis</keyword>
<evidence type="ECO:0000256" key="2">
    <source>
        <dbReference type="ARBA" id="ARBA00022490"/>
    </source>
</evidence>
<dbReference type="FunFam" id="3.10.20.30:FF:000005">
    <property type="entry name" value="Threonine--tRNA ligase"/>
    <property type="match status" value="1"/>
</dbReference>
<evidence type="ECO:0000256" key="12">
    <source>
        <dbReference type="ARBA" id="ARBA00049515"/>
    </source>
</evidence>
<dbReference type="SUPFAM" id="SSF55186">
    <property type="entry name" value="ThrRS/AlaRS common domain"/>
    <property type="match status" value="1"/>
</dbReference>
<keyword evidence="5 13" id="KW-0479">Metal-binding</keyword>
<comment type="caution">
    <text evidence="16">The sequence shown here is derived from an EMBL/GenBank/DDBJ whole genome shotgun (WGS) entry which is preliminary data.</text>
</comment>
<feature type="domain" description="TGS" evidence="15">
    <location>
        <begin position="1"/>
        <end position="61"/>
    </location>
</feature>
<keyword evidence="2 13" id="KW-0963">Cytoplasm</keyword>
<dbReference type="SUPFAM" id="SSF81271">
    <property type="entry name" value="TGS-like"/>
    <property type="match status" value="1"/>
</dbReference>
<dbReference type="OrthoDB" id="9802304at2"/>
<dbReference type="AlphaFoldDB" id="H8FQ15"/>
<dbReference type="GO" id="GO:0005737">
    <property type="term" value="C:cytoplasm"/>
    <property type="evidence" value="ECO:0007669"/>
    <property type="project" value="UniProtKB-SubCell"/>
</dbReference>
<dbReference type="Gene3D" id="3.10.20.30">
    <property type="match status" value="1"/>
</dbReference>
<keyword evidence="7 13" id="KW-0862">Zinc</keyword>
<dbReference type="InterPro" id="IPR045864">
    <property type="entry name" value="aa-tRNA-synth_II/BPL/LPL"/>
</dbReference>
<keyword evidence="6 13" id="KW-0547">Nucleotide-binding</keyword>
<keyword evidence="8 13" id="KW-0067">ATP-binding</keyword>
<dbReference type="InterPro" id="IPR012675">
    <property type="entry name" value="Beta-grasp_dom_sf"/>
</dbReference>
<dbReference type="FunFam" id="3.30.930.10:FF:000002">
    <property type="entry name" value="Threonine--tRNA ligase"/>
    <property type="match status" value="1"/>
</dbReference>
<evidence type="ECO:0000256" key="5">
    <source>
        <dbReference type="ARBA" id="ARBA00022723"/>
    </source>
</evidence>
<dbReference type="Gene3D" id="3.30.980.10">
    <property type="entry name" value="Threonyl-trna Synthetase, Chain A, domain 2"/>
    <property type="match status" value="1"/>
</dbReference>
<dbReference type="Proteomes" id="UP000004169">
    <property type="component" value="Unassembled WGS sequence"/>
</dbReference>
<proteinExistence type="inferred from homology"/>
<evidence type="ECO:0000256" key="1">
    <source>
        <dbReference type="ARBA" id="ARBA00008226"/>
    </source>
</evidence>
<dbReference type="FunFam" id="3.30.980.10:FF:000005">
    <property type="entry name" value="Threonyl-tRNA synthetase, mitochondrial"/>
    <property type="match status" value="1"/>
</dbReference>
<keyword evidence="11 13" id="KW-0030">Aminoacyl-tRNA synthetase</keyword>
<evidence type="ECO:0000256" key="3">
    <source>
        <dbReference type="ARBA" id="ARBA00022555"/>
    </source>
</evidence>
<comment type="cofactor">
    <cofactor evidence="13">
        <name>Zn(2+)</name>
        <dbReference type="ChEBI" id="CHEBI:29105"/>
    </cofactor>
    <text evidence="13">Binds 1 zinc ion per subunit.</text>
</comment>
<evidence type="ECO:0000256" key="4">
    <source>
        <dbReference type="ARBA" id="ARBA00022598"/>
    </source>
</evidence>
<sequence length="638" mass="71515">MVAITLPDGSVRQFDSPISGLDLARDIGTGLAKAALGITIDGAPCDLSTIISADARISILTAKSGAEALDLLRHDAAHIMAEAVKELYPETQVTIGPSIENGFYYDFARPTPFTPDDLVKIEARMAEIVERNEEITREEWDRDEAVAFFLGLGEKYKAELIAAIPAGQTISLYRQGSFIDLCRGPHLPSTGKLGKAFKLMKLAGAYWRGDSRNEMLQRIYGTAWFDKKELDAYLHMLEEAEKRDHRRLGREMDLFHQQEEAAGSVFWHKKGWVLWRAVESYMRRRLEANDYQEVKTPQLVDFSLWEASGHADKFSESMFTITTQDERHLAVKPMNCPCHVQIFRQGIKSYRDLPLRMAEFGSCHRYEPSGALHGIMRVRAFTQDDAHIFCTEDQITSETVAFCHLLKEVYQDFGFTDVRVKFSDRPVKRAGSDETWDKAESALLEAAKAAGLETVLNPGEGAFYGPKLEFVLRDAIGRDWQCGTLQVDFVLPERLDAAYVAEDGTKKRPVMLHRAILGSFERFIGILIENFSGRFPMWLAPVQVVVTTIVSDADDYAREVQAALRAVGLRAELDLRNEKINYKVREHSVAKVPVLLVVGKREAENRAVAIRRLGGSDQEIVALDQAVATLAKESAPPA</sequence>
<dbReference type="InterPro" id="IPR047246">
    <property type="entry name" value="ThrRS_anticodon"/>
</dbReference>
<evidence type="ECO:0000256" key="11">
    <source>
        <dbReference type="ARBA" id="ARBA00023146"/>
    </source>
</evidence>
<dbReference type="FunFam" id="3.40.50.800:FF:000001">
    <property type="entry name" value="Threonine--tRNA ligase"/>
    <property type="match status" value="1"/>
</dbReference>
<dbReference type="SUPFAM" id="SSF52954">
    <property type="entry name" value="Class II aaRS ABD-related"/>
    <property type="match status" value="1"/>
</dbReference>
<dbReference type="EMBL" id="CAHP01000013">
    <property type="protein sequence ID" value="CCG40453.1"/>
    <property type="molecule type" value="Genomic_DNA"/>
</dbReference>
<evidence type="ECO:0000256" key="13">
    <source>
        <dbReference type="HAMAP-Rule" id="MF_00184"/>
    </source>
</evidence>
<dbReference type="Pfam" id="PF03129">
    <property type="entry name" value="HGTP_anticodon"/>
    <property type="match status" value="1"/>
</dbReference>
<feature type="binding site" evidence="13">
    <location>
        <position position="387"/>
    </location>
    <ligand>
        <name>Zn(2+)</name>
        <dbReference type="ChEBI" id="CHEBI:29105"/>
        <note>catalytic</note>
    </ligand>
</feature>
<dbReference type="InterPro" id="IPR036621">
    <property type="entry name" value="Anticodon-bd_dom_sf"/>
</dbReference>
<evidence type="ECO:0000259" key="15">
    <source>
        <dbReference type="PROSITE" id="PS51880"/>
    </source>
</evidence>
<evidence type="ECO:0000256" key="10">
    <source>
        <dbReference type="ARBA" id="ARBA00022917"/>
    </source>
</evidence>
<dbReference type="eggNOG" id="COG0441">
    <property type="taxonomic scope" value="Bacteria"/>
</dbReference>
<feature type="binding site" evidence="13">
    <location>
        <position position="513"/>
    </location>
    <ligand>
        <name>Zn(2+)</name>
        <dbReference type="ChEBI" id="CHEBI:29105"/>
        <note>catalytic</note>
    </ligand>
</feature>
<dbReference type="SUPFAM" id="SSF55681">
    <property type="entry name" value="Class II aaRS and biotin synthetases"/>
    <property type="match status" value="1"/>
</dbReference>
<dbReference type="InterPro" id="IPR012947">
    <property type="entry name" value="tRNA_SAD"/>
</dbReference>
<evidence type="ECO:0000256" key="6">
    <source>
        <dbReference type="ARBA" id="ARBA00022741"/>
    </source>
</evidence>
<dbReference type="InterPro" id="IPR033728">
    <property type="entry name" value="ThrRS_core"/>
</dbReference>
<keyword evidence="3 13" id="KW-0820">tRNA-binding</keyword>
<dbReference type="PANTHER" id="PTHR11451">
    <property type="entry name" value="THREONINE-TRNA LIGASE"/>
    <property type="match status" value="1"/>
</dbReference>
<dbReference type="SMART" id="SM00863">
    <property type="entry name" value="tRNA_SAD"/>
    <property type="match status" value="1"/>
</dbReference>
<feature type="domain" description="Aminoacyl-transfer RNA synthetases class-II family profile" evidence="14">
    <location>
        <begin position="244"/>
        <end position="536"/>
    </location>
</feature>
<comment type="caution">
    <text evidence="13">Lacks conserved residue(s) required for the propagation of feature annotation.</text>
</comment>
<dbReference type="PROSITE" id="PS50862">
    <property type="entry name" value="AA_TRNA_LIGASE_II"/>
    <property type="match status" value="1"/>
</dbReference>
<dbReference type="GO" id="GO:0000049">
    <property type="term" value="F:tRNA binding"/>
    <property type="evidence" value="ECO:0007669"/>
    <property type="project" value="UniProtKB-KW"/>
</dbReference>
<dbReference type="CDD" id="cd01667">
    <property type="entry name" value="TGS_ThrRS"/>
    <property type="match status" value="1"/>
</dbReference>
<dbReference type="NCBIfam" id="TIGR00418">
    <property type="entry name" value="thrS"/>
    <property type="match status" value="1"/>
</dbReference>
<dbReference type="RefSeq" id="WP_002726739.1">
    <property type="nucleotide sequence ID" value="NZ_CAHP01000013.1"/>
</dbReference>
<evidence type="ECO:0000256" key="9">
    <source>
        <dbReference type="ARBA" id="ARBA00022884"/>
    </source>
</evidence>
<keyword evidence="17" id="KW-1185">Reference proteome</keyword>
<evidence type="ECO:0000259" key="14">
    <source>
        <dbReference type="PROSITE" id="PS50862"/>
    </source>
</evidence>
<dbReference type="FunFam" id="3.30.54.20:FF:000002">
    <property type="entry name" value="Threonine--tRNA ligase"/>
    <property type="match status" value="1"/>
</dbReference>